<dbReference type="GO" id="GO:0005516">
    <property type="term" value="F:calmodulin binding"/>
    <property type="evidence" value="ECO:0007669"/>
    <property type="project" value="InterPro"/>
</dbReference>
<dbReference type="Gramene" id="PHT79619">
    <property type="protein sequence ID" value="PHT79619"/>
    <property type="gene ID" value="T459_17671"/>
</dbReference>
<dbReference type="EMBL" id="AYRZ02000006">
    <property type="protein sequence ID" value="PHT79619.1"/>
    <property type="molecule type" value="Genomic_DNA"/>
</dbReference>
<feature type="compositionally biased region" description="Polar residues" evidence="1">
    <location>
        <begin position="147"/>
        <end position="161"/>
    </location>
</feature>
<comment type="caution">
    <text evidence="3">The sequence shown here is derived from an EMBL/GenBank/DDBJ whole genome shotgun (WGS) entry which is preliminary data.</text>
</comment>
<feature type="compositionally biased region" description="Low complexity" evidence="1">
    <location>
        <begin position="274"/>
        <end position="291"/>
    </location>
</feature>
<dbReference type="InterPro" id="IPR012417">
    <property type="entry name" value="CaM-bd_dom_pln"/>
</dbReference>
<dbReference type="PANTHER" id="PTHR33349">
    <property type="entry name" value="EMB|CAB62594.1"/>
    <property type="match status" value="1"/>
</dbReference>
<dbReference type="SMART" id="SM01054">
    <property type="entry name" value="CaM_binding"/>
    <property type="match status" value="1"/>
</dbReference>
<sequence length="484" mass="52816">MAEIDGGIPENLEKIEPIASLVRRNSTGSVGFEMGESKVLSRYLDVPRSSCHDMCKYGFEHDSSLKSRIPRPSRVTLGKIPERKKVPGSTNLPSEIKRQTKEIKASTKRAAPFVNHQSDSKLKPLEENAPRRHQRRHSDNFILGRSSKFQETLLNGSSSRQNHSRKMEKDGGSSELSKKKNVVTSTISSSAKSAAKKVSSTASSNNSSRKTSQHNSRTSLIPSKTGQISHESVTKKTSHHRKSMTKSNEISKENSNSKESSLDREGPKQGKTASSSLCSPSRPPSSSGDSSRNIDTTQTSVSSSSLMSSSLISADESAKSDGTCSSPRQNGTTSQKQDTQPERAGQVGLENEDCSPKILKFRKGKTTDIQSDKESPRRQKFKQVIIKDACENESGDGNPRGNGLRRSAADAHSYAAKDEVMTVNLRSRAIEHTKETPSLFNNVIEVTVNKLAETRRSKVKALVGAFETVISLQDAKSCPVIGRS</sequence>
<dbReference type="Pfam" id="PF07839">
    <property type="entry name" value="CaM_binding"/>
    <property type="match status" value="1"/>
</dbReference>
<feature type="compositionally biased region" description="Basic and acidic residues" evidence="1">
    <location>
        <begin position="95"/>
        <end position="105"/>
    </location>
</feature>
<accession>A0A2G2ZCB7</accession>
<feature type="compositionally biased region" description="Low complexity" evidence="1">
    <location>
        <begin position="184"/>
        <end position="210"/>
    </location>
</feature>
<proteinExistence type="predicted"/>
<feature type="compositionally biased region" description="Basic and acidic residues" evidence="1">
    <location>
        <begin position="165"/>
        <end position="178"/>
    </location>
</feature>
<evidence type="ECO:0000313" key="3">
    <source>
        <dbReference type="EMBL" id="PHT79619.1"/>
    </source>
</evidence>
<evidence type="ECO:0000259" key="2">
    <source>
        <dbReference type="SMART" id="SM01054"/>
    </source>
</evidence>
<feature type="compositionally biased region" description="Basic and acidic residues" evidence="1">
    <location>
        <begin position="249"/>
        <end position="268"/>
    </location>
</feature>
<feature type="compositionally biased region" description="Polar residues" evidence="1">
    <location>
        <begin position="322"/>
        <end position="338"/>
    </location>
</feature>
<dbReference type="Proteomes" id="UP000222542">
    <property type="component" value="Unassembled WGS sequence"/>
</dbReference>
<dbReference type="OMA" id="PRSSCHD"/>
<gene>
    <name evidence="3" type="ORF">T459_17671</name>
</gene>
<reference evidence="3 4" key="1">
    <citation type="journal article" date="2014" name="Nat. Genet.">
        <title>Genome sequence of the hot pepper provides insights into the evolution of pungency in Capsicum species.</title>
        <authorList>
            <person name="Kim S."/>
            <person name="Park M."/>
            <person name="Yeom S.I."/>
            <person name="Kim Y.M."/>
            <person name="Lee J.M."/>
            <person name="Lee H.A."/>
            <person name="Seo E."/>
            <person name="Choi J."/>
            <person name="Cheong K."/>
            <person name="Kim K.T."/>
            <person name="Jung K."/>
            <person name="Lee G.W."/>
            <person name="Oh S.K."/>
            <person name="Bae C."/>
            <person name="Kim S.B."/>
            <person name="Lee H.Y."/>
            <person name="Kim S.Y."/>
            <person name="Kim M.S."/>
            <person name="Kang B.C."/>
            <person name="Jo Y.D."/>
            <person name="Yang H.B."/>
            <person name="Jeong H.J."/>
            <person name="Kang W.H."/>
            <person name="Kwon J.K."/>
            <person name="Shin C."/>
            <person name="Lim J.Y."/>
            <person name="Park J.H."/>
            <person name="Huh J.H."/>
            <person name="Kim J.S."/>
            <person name="Kim B.D."/>
            <person name="Cohen O."/>
            <person name="Paran I."/>
            <person name="Suh M.C."/>
            <person name="Lee S.B."/>
            <person name="Kim Y.K."/>
            <person name="Shin Y."/>
            <person name="Noh S.J."/>
            <person name="Park J."/>
            <person name="Seo Y.S."/>
            <person name="Kwon S.Y."/>
            <person name="Kim H.A."/>
            <person name="Park J.M."/>
            <person name="Kim H.J."/>
            <person name="Choi S.B."/>
            <person name="Bosland P.W."/>
            <person name="Reeves G."/>
            <person name="Jo S.H."/>
            <person name="Lee B.W."/>
            <person name="Cho H.T."/>
            <person name="Choi H.S."/>
            <person name="Lee M.S."/>
            <person name="Yu Y."/>
            <person name="Do Choi Y."/>
            <person name="Park B.S."/>
            <person name="van Deynze A."/>
            <person name="Ashrafi H."/>
            <person name="Hill T."/>
            <person name="Kim W.T."/>
            <person name="Pai H.S."/>
            <person name="Ahn H.K."/>
            <person name="Yeam I."/>
            <person name="Giovannoni J.J."/>
            <person name="Rose J.K."/>
            <person name="Sorensen I."/>
            <person name="Lee S.J."/>
            <person name="Kim R.W."/>
            <person name="Choi I.Y."/>
            <person name="Choi B.S."/>
            <person name="Lim J.S."/>
            <person name="Lee Y.H."/>
            <person name="Choi D."/>
        </authorList>
    </citation>
    <scope>NUCLEOTIDE SEQUENCE [LARGE SCALE GENOMIC DNA]</scope>
    <source>
        <strain evidence="4">cv. CM334</strain>
    </source>
</reference>
<feature type="compositionally biased region" description="Low complexity" evidence="1">
    <location>
        <begin position="300"/>
        <end position="315"/>
    </location>
</feature>
<evidence type="ECO:0000313" key="4">
    <source>
        <dbReference type="Proteomes" id="UP000222542"/>
    </source>
</evidence>
<dbReference type="PANTHER" id="PTHR33349:SF41">
    <property type="entry name" value="EMB|CAB62594.1"/>
    <property type="match status" value="1"/>
</dbReference>
<dbReference type="AlphaFoldDB" id="A0A2G2ZCB7"/>
<evidence type="ECO:0000256" key="1">
    <source>
        <dbReference type="SAM" id="MobiDB-lite"/>
    </source>
</evidence>
<organism evidence="3 4">
    <name type="scientific">Capsicum annuum</name>
    <name type="common">Capsicum pepper</name>
    <dbReference type="NCBI Taxonomy" id="4072"/>
    <lineage>
        <taxon>Eukaryota</taxon>
        <taxon>Viridiplantae</taxon>
        <taxon>Streptophyta</taxon>
        <taxon>Embryophyta</taxon>
        <taxon>Tracheophyta</taxon>
        <taxon>Spermatophyta</taxon>
        <taxon>Magnoliopsida</taxon>
        <taxon>eudicotyledons</taxon>
        <taxon>Gunneridae</taxon>
        <taxon>Pentapetalae</taxon>
        <taxon>asterids</taxon>
        <taxon>lamiids</taxon>
        <taxon>Solanales</taxon>
        <taxon>Solanaceae</taxon>
        <taxon>Solanoideae</taxon>
        <taxon>Capsiceae</taxon>
        <taxon>Capsicum</taxon>
    </lineage>
</organism>
<reference evidence="3 4" key="2">
    <citation type="journal article" date="2017" name="Genome Biol.">
        <title>New reference genome sequences of hot pepper reveal the massive evolution of plant disease-resistance genes by retroduplication.</title>
        <authorList>
            <person name="Kim S."/>
            <person name="Park J."/>
            <person name="Yeom S.I."/>
            <person name="Kim Y.M."/>
            <person name="Seo E."/>
            <person name="Kim K.T."/>
            <person name="Kim M.S."/>
            <person name="Lee J.M."/>
            <person name="Cheong K."/>
            <person name="Shin H.S."/>
            <person name="Kim S.B."/>
            <person name="Han K."/>
            <person name="Lee J."/>
            <person name="Park M."/>
            <person name="Lee H.A."/>
            <person name="Lee H.Y."/>
            <person name="Lee Y."/>
            <person name="Oh S."/>
            <person name="Lee J.H."/>
            <person name="Choi E."/>
            <person name="Choi E."/>
            <person name="Lee S.E."/>
            <person name="Jeon J."/>
            <person name="Kim H."/>
            <person name="Choi G."/>
            <person name="Song H."/>
            <person name="Lee J."/>
            <person name="Lee S.C."/>
            <person name="Kwon J.K."/>
            <person name="Lee H.Y."/>
            <person name="Koo N."/>
            <person name="Hong Y."/>
            <person name="Kim R.W."/>
            <person name="Kang W.H."/>
            <person name="Huh J.H."/>
            <person name="Kang B.C."/>
            <person name="Yang T.J."/>
            <person name="Lee Y.H."/>
            <person name="Bennetzen J.L."/>
            <person name="Choi D."/>
        </authorList>
    </citation>
    <scope>NUCLEOTIDE SEQUENCE [LARGE SCALE GENOMIC DNA]</scope>
    <source>
        <strain evidence="4">cv. CM334</strain>
    </source>
</reference>
<feature type="compositionally biased region" description="Basic and acidic residues" evidence="1">
    <location>
        <begin position="118"/>
        <end position="130"/>
    </location>
</feature>
<feature type="compositionally biased region" description="Polar residues" evidence="1">
    <location>
        <begin position="213"/>
        <end position="231"/>
    </location>
</feature>
<feature type="domain" description="Calmodulin-binding" evidence="2">
    <location>
        <begin position="355"/>
        <end position="471"/>
    </location>
</feature>
<protein>
    <recommendedName>
        <fullName evidence="2">Calmodulin-binding domain-containing protein</fullName>
    </recommendedName>
</protein>
<name>A0A2G2ZCB7_CAPAN</name>
<feature type="region of interest" description="Disordered" evidence="1">
    <location>
        <begin position="79"/>
        <end position="410"/>
    </location>
</feature>
<keyword evidence="4" id="KW-1185">Reference proteome</keyword>